<feature type="compositionally biased region" description="Low complexity" evidence="2">
    <location>
        <begin position="944"/>
        <end position="962"/>
    </location>
</feature>
<name>A0A9N8W2W2_9GLOM</name>
<dbReference type="GO" id="GO:0005739">
    <property type="term" value="C:mitochondrion"/>
    <property type="evidence" value="ECO:0007669"/>
    <property type="project" value="TreeGrafter"/>
</dbReference>
<gene>
    <name evidence="4" type="ORF">CPELLU_LOCUS1265</name>
</gene>
<feature type="compositionally biased region" description="Basic and acidic residues" evidence="2">
    <location>
        <begin position="557"/>
        <end position="573"/>
    </location>
</feature>
<feature type="compositionally biased region" description="Acidic residues" evidence="2">
    <location>
        <begin position="521"/>
        <end position="534"/>
    </location>
</feature>
<feature type="compositionally biased region" description="Acidic residues" evidence="2">
    <location>
        <begin position="547"/>
        <end position="556"/>
    </location>
</feature>
<dbReference type="InterPro" id="IPR024774">
    <property type="entry name" value="PH_dom-Mcp5-type"/>
</dbReference>
<evidence type="ECO:0000313" key="4">
    <source>
        <dbReference type="EMBL" id="CAG8475276.1"/>
    </source>
</evidence>
<dbReference type="InterPro" id="IPR001849">
    <property type="entry name" value="PH_domain"/>
</dbReference>
<comment type="caution">
    <text evidence="4">The sequence shown here is derived from an EMBL/GenBank/DDBJ whole genome shotgun (WGS) entry which is preliminary data.</text>
</comment>
<dbReference type="OrthoDB" id="2149224at2759"/>
<proteinExistence type="predicted"/>
<accession>A0A9N8W2W2</accession>
<feature type="region of interest" description="Disordered" evidence="2">
    <location>
        <begin position="422"/>
        <end position="711"/>
    </location>
</feature>
<dbReference type="CDD" id="cd13365">
    <property type="entry name" value="PH_PLC_plant-like"/>
    <property type="match status" value="1"/>
</dbReference>
<feature type="compositionally biased region" description="Basic and acidic residues" evidence="2">
    <location>
        <begin position="596"/>
        <end position="626"/>
    </location>
</feature>
<dbReference type="PANTHER" id="PTHR28190:SF1">
    <property type="entry name" value="NUCLEAR MIGRATION PROTEIN NUM1"/>
    <property type="match status" value="1"/>
</dbReference>
<dbReference type="AlphaFoldDB" id="A0A9N8W2W2"/>
<feature type="coiled-coil region" evidence="1">
    <location>
        <begin position="32"/>
        <end position="59"/>
    </location>
</feature>
<dbReference type="Gene3D" id="2.30.29.30">
    <property type="entry name" value="Pleckstrin-homology domain (PH domain)/Phosphotyrosine-binding domain (PTB)"/>
    <property type="match status" value="1"/>
</dbReference>
<dbReference type="SMART" id="SM00233">
    <property type="entry name" value="PH"/>
    <property type="match status" value="1"/>
</dbReference>
<sequence>MVDNIDNRDYDNLGPDIVVSSPLRQSVYTGSIQSAMALKKQLQEQLNENANKIQMTAELGAALVKQQTELESQIQELNKTHGDEVPQELQNKLVDLEKAARTLDANAAKVFLGTKGLTEIDLDENNLDATPITAPAAAGSKLSRRERNNAKGRQKDIEFATEIGQGLLVEVRRLQALLQEKEERIKELDIDKSELERTIEQLNKTIRTNKESEERLNEQIWSLELTRQELSNQIEELQQQLVRSRVDCTKIERALSTATDIIEQLKDKEDKLTINVENLRARHEQDTANNRRHIAALNREKTDLSKTVEDLQSQLECLVNASRIKKKPGVTSNDAYYDENGQIISDLNGSHPGIPVALQNKNLNVEVETLKALNAANRMIGSLRANLQKEKSEKYELRKLLADSQEQIEAIRNAEFDVPVPNKTKRRIQQKKSSTELSNIMESAEPSKDDEFGEDYQHRDGYSSEEYTIYSEEDSINKSTRPSSDWFSTRQSNTLSKSSRNSRISSKASSLFQKRSRVDESISDVEEEENEDMIETQISEAPKIDEDISCEEDEEDTVKAQRAEALRKLDENSSTKSRISNNINKPETLEDIFGNYRRESIAQRHEDEDTSSNRDSKVESIVRRSDIQSSTYENTEYIDEPKTPKDEKSDIYTSEQGEITLNVERDDDDDASSADSFASANETNIDSKRESSSSKRDSKRGSDVSKRDSKRGSDLFKSDFKRVSKHDVSVSTSGEPIAPIKTFKDAEVQTEPTEPDLQRNYSISSKFTFGNRETMVFENVIHNPNEDSNYAHQSALYIPDNNNIDKRFTLDLSSSLNSKRDNSLNKPSADTNKNVEIIGSQINSDDRPHDALQSSYKHQVNNSLDPPPRPTSEPLQAPITHVQRPTYMDFGQQAGSPKVPHPLNAQGRRGSTDSGKHTRDVNDNSTKDTNSRESVTARHRHTPSSDSVSSVSSNSSSIEPVSHQSDSSYVEPSGPMPGQSGTDPCIIQAITQTMIGEYLWKYTRRNFGSGISEKRHRRFFWVHPYTKTLYWSNKDPGTYEPVDPKSKSGMSYFAYIESVKQVVDHNPSPSGLHHMSLVIKTPERELKFTAPSKERHEYWYQALTYLLLRPDETGQFPGRPGKIASDPWDNQQNIRDMHNTSPNGSLRGNNLREIKKKSSFSKLQSMFRRQDTLSPPSPLSSEFTDGQPAIPGHSHNDLDHNEFENVRQCCDGQHDVSRLERAHNHRGHHYNNSHF</sequence>
<dbReference type="PROSITE" id="PS50003">
    <property type="entry name" value="PH_DOMAIN"/>
    <property type="match status" value="1"/>
</dbReference>
<evidence type="ECO:0000313" key="5">
    <source>
        <dbReference type="Proteomes" id="UP000789759"/>
    </source>
</evidence>
<feature type="compositionally biased region" description="Basic and acidic residues" evidence="2">
    <location>
        <begin position="910"/>
        <end position="931"/>
    </location>
</feature>
<dbReference type="InterPro" id="IPR053005">
    <property type="entry name" value="Nuclear_Pos-Cytoskel_Interact"/>
</dbReference>
<protein>
    <submittedName>
        <fullName evidence="4">24473_t:CDS:1</fullName>
    </submittedName>
</protein>
<feature type="domain" description="PH" evidence="3">
    <location>
        <begin position="992"/>
        <end position="1108"/>
    </location>
</feature>
<feature type="coiled-coil region" evidence="1">
    <location>
        <begin position="373"/>
        <end position="407"/>
    </location>
</feature>
<dbReference type="Proteomes" id="UP000789759">
    <property type="component" value="Unassembled WGS sequence"/>
</dbReference>
<feature type="region of interest" description="Disordered" evidence="2">
    <location>
        <begin position="816"/>
        <end position="835"/>
    </location>
</feature>
<feature type="compositionally biased region" description="Polar residues" evidence="2">
    <location>
        <begin position="824"/>
        <end position="834"/>
    </location>
</feature>
<dbReference type="GO" id="GO:0005938">
    <property type="term" value="C:cell cortex"/>
    <property type="evidence" value="ECO:0007669"/>
    <property type="project" value="InterPro"/>
</dbReference>
<feature type="compositionally biased region" description="Polar residues" evidence="2">
    <location>
        <begin position="431"/>
        <end position="441"/>
    </location>
</feature>
<evidence type="ECO:0000256" key="2">
    <source>
        <dbReference type="SAM" id="MobiDB-lite"/>
    </source>
</evidence>
<feature type="compositionally biased region" description="Basic and acidic residues" evidence="2">
    <location>
        <begin position="445"/>
        <end position="462"/>
    </location>
</feature>
<feature type="region of interest" description="Disordered" evidence="2">
    <location>
        <begin position="1168"/>
        <end position="1193"/>
    </location>
</feature>
<feature type="region of interest" description="Disordered" evidence="2">
    <location>
        <begin position="889"/>
        <end position="982"/>
    </location>
</feature>
<feature type="compositionally biased region" description="Polar residues" evidence="2">
    <location>
        <begin position="477"/>
        <end position="495"/>
    </location>
</feature>
<organism evidence="4 5">
    <name type="scientific">Cetraspora pellucida</name>
    <dbReference type="NCBI Taxonomy" id="1433469"/>
    <lineage>
        <taxon>Eukaryota</taxon>
        <taxon>Fungi</taxon>
        <taxon>Fungi incertae sedis</taxon>
        <taxon>Mucoromycota</taxon>
        <taxon>Glomeromycotina</taxon>
        <taxon>Glomeromycetes</taxon>
        <taxon>Diversisporales</taxon>
        <taxon>Gigasporaceae</taxon>
        <taxon>Cetraspora</taxon>
    </lineage>
</organism>
<dbReference type="EMBL" id="CAJVQA010000446">
    <property type="protein sequence ID" value="CAG8475276.1"/>
    <property type="molecule type" value="Genomic_DNA"/>
</dbReference>
<feature type="compositionally biased region" description="Basic and acidic residues" evidence="2">
    <location>
        <begin position="639"/>
        <end position="650"/>
    </location>
</feature>
<evidence type="ECO:0000259" key="3">
    <source>
        <dbReference type="PROSITE" id="PS50003"/>
    </source>
</evidence>
<keyword evidence="5" id="KW-1185">Reference proteome</keyword>
<dbReference type="GO" id="GO:0005543">
    <property type="term" value="F:phospholipid binding"/>
    <property type="evidence" value="ECO:0007669"/>
    <property type="project" value="InterPro"/>
</dbReference>
<feature type="coiled-coil region" evidence="1">
    <location>
        <begin position="171"/>
        <end position="321"/>
    </location>
</feature>
<dbReference type="GO" id="GO:0000226">
    <property type="term" value="P:microtubule cytoskeleton organization"/>
    <property type="evidence" value="ECO:0007669"/>
    <property type="project" value="TreeGrafter"/>
</dbReference>
<dbReference type="GO" id="GO:0015631">
    <property type="term" value="F:tubulin binding"/>
    <property type="evidence" value="ECO:0007669"/>
    <property type="project" value="TreeGrafter"/>
</dbReference>
<feature type="compositionally biased region" description="Basic and acidic residues" evidence="2">
    <location>
        <begin position="685"/>
        <end position="711"/>
    </location>
</feature>
<dbReference type="Pfam" id="PF12814">
    <property type="entry name" value="Mcp5_PH"/>
    <property type="match status" value="1"/>
</dbReference>
<dbReference type="InterPro" id="IPR011993">
    <property type="entry name" value="PH-like_dom_sf"/>
</dbReference>
<dbReference type="PANTHER" id="PTHR28190">
    <property type="entry name" value="NUCLEAR MIGRATION PROTEIN NUM1"/>
    <property type="match status" value="1"/>
</dbReference>
<dbReference type="SUPFAM" id="SSF50729">
    <property type="entry name" value="PH domain-like"/>
    <property type="match status" value="1"/>
</dbReference>
<reference evidence="4" key="1">
    <citation type="submission" date="2021-06" db="EMBL/GenBank/DDBJ databases">
        <authorList>
            <person name="Kallberg Y."/>
            <person name="Tangrot J."/>
            <person name="Rosling A."/>
        </authorList>
    </citation>
    <scope>NUCLEOTIDE SEQUENCE</scope>
    <source>
        <strain evidence="4">FL966</strain>
    </source>
</reference>
<feature type="compositionally biased region" description="Low complexity" evidence="2">
    <location>
        <begin position="496"/>
        <end position="510"/>
    </location>
</feature>
<dbReference type="Gene3D" id="1.10.287.1490">
    <property type="match status" value="1"/>
</dbReference>
<keyword evidence="1" id="KW-0175">Coiled coil</keyword>
<evidence type="ECO:0000256" key="1">
    <source>
        <dbReference type="SAM" id="Coils"/>
    </source>
</evidence>
<feature type="compositionally biased region" description="Polar residues" evidence="2">
    <location>
        <begin position="574"/>
        <end position="585"/>
    </location>
</feature>
<dbReference type="GO" id="GO:0032065">
    <property type="term" value="P:maintenance of protein location in cell cortex"/>
    <property type="evidence" value="ECO:0007669"/>
    <property type="project" value="InterPro"/>
</dbReference>